<reference evidence="2 3" key="1">
    <citation type="submission" date="2019-05" db="EMBL/GenBank/DDBJ databases">
        <title>Nesterenkonia sp. GY074 isolated from the Southern Atlantic Ocean.</title>
        <authorList>
            <person name="Zhang G."/>
        </authorList>
    </citation>
    <scope>NUCLEOTIDE SEQUENCE [LARGE SCALE GENOMIC DNA]</scope>
    <source>
        <strain evidence="2 3">GY074</strain>
    </source>
</reference>
<organism evidence="2 3">
    <name type="scientific">Nesterenkonia salmonea</name>
    <dbReference type="NCBI Taxonomy" id="1804987"/>
    <lineage>
        <taxon>Bacteria</taxon>
        <taxon>Bacillati</taxon>
        <taxon>Actinomycetota</taxon>
        <taxon>Actinomycetes</taxon>
        <taxon>Micrococcales</taxon>
        <taxon>Micrococcaceae</taxon>
        <taxon>Nesterenkonia</taxon>
    </lineage>
</organism>
<dbReference type="SUPFAM" id="SSF54593">
    <property type="entry name" value="Glyoxalase/Bleomycin resistance protein/Dihydroxybiphenyl dioxygenase"/>
    <property type="match status" value="1"/>
</dbReference>
<evidence type="ECO:0000313" key="2">
    <source>
        <dbReference type="EMBL" id="TLP94897.1"/>
    </source>
</evidence>
<dbReference type="EMBL" id="VAVZ01000031">
    <property type="protein sequence ID" value="TLP94897.1"/>
    <property type="molecule type" value="Genomic_DNA"/>
</dbReference>
<dbReference type="PROSITE" id="PS51819">
    <property type="entry name" value="VOC"/>
    <property type="match status" value="1"/>
</dbReference>
<dbReference type="Pfam" id="PF00903">
    <property type="entry name" value="Glyoxalase"/>
    <property type="match status" value="1"/>
</dbReference>
<accession>A0A5R9B915</accession>
<comment type="caution">
    <text evidence="2">The sequence shown here is derived from an EMBL/GenBank/DDBJ whole genome shotgun (WGS) entry which is preliminary data.</text>
</comment>
<dbReference type="OrthoDB" id="956698at2"/>
<dbReference type="InterPro" id="IPR029068">
    <property type="entry name" value="Glyas_Bleomycin-R_OHBP_Dase"/>
</dbReference>
<sequence>MIIETDDFDEALRFYRDVLGMPEQPAFATEGDDRVSILSAGIATIELATPTHIRNIDAIEQAPTTDGPTLRIALEVHDTENAVNAVAASGAEQLSPVVHTPFQTLNARVSGPGGWQVTFFQELESLEDRAGRAGFLTDDQRARLTWRSRSPCPLFGWHDEDEHDWSRWGLGVLACGDTGFPHEEASC</sequence>
<evidence type="ECO:0000259" key="1">
    <source>
        <dbReference type="PROSITE" id="PS51819"/>
    </source>
</evidence>
<proteinExistence type="predicted"/>
<protein>
    <submittedName>
        <fullName evidence="2">VOC family protein</fullName>
    </submittedName>
</protein>
<feature type="domain" description="VOC" evidence="1">
    <location>
        <begin position="1"/>
        <end position="122"/>
    </location>
</feature>
<evidence type="ECO:0000313" key="3">
    <source>
        <dbReference type="Proteomes" id="UP000310458"/>
    </source>
</evidence>
<dbReference type="InterPro" id="IPR004360">
    <property type="entry name" value="Glyas_Fos-R_dOase_dom"/>
</dbReference>
<gene>
    <name evidence="2" type="ORF">FEF26_11265</name>
</gene>
<dbReference type="AlphaFoldDB" id="A0A5R9B915"/>
<keyword evidence="3" id="KW-1185">Reference proteome</keyword>
<dbReference type="Gene3D" id="3.10.180.10">
    <property type="entry name" value="2,3-Dihydroxybiphenyl 1,2-Dioxygenase, domain 1"/>
    <property type="match status" value="1"/>
</dbReference>
<name>A0A5R9B915_9MICC</name>
<dbReference type="Proteomes" id="UP000310458">
    <property type="component" value="Unassembled WGS sequence"/>
</dbReference>
<dbReference type="InterPro" id="IPR037523">
    <property type="entry name" value="VOC_core"/>
</dbReference>